<feature type="region of interest" description="Disordered" evidence="11">
    <location>
        <begin position="130"/>
        <end position="218"/>
    </location>
</feature>
<dbReference type="GO" id="GO:0016020">
    <property type="term" value="C:membrane"/>
    <property type="evidence" value="ECO:0007669"/>
    <property type="project" value="UniProtKB-SubCell"/>
</dbReference>
<keyword evidence="16" id="KW-1185">Reference proteome</keyword>
<sequence length="918" mass="96448">MRTARIAILTLFLAASLFLLCRSVVSLHQSNAGVPPATAHKSTFRALFSFTATFGLFAPNAAISLTDDNSTFFPARPAAYGPPLPPDGLSGQLWIGSGFADDGESTEGELGCSDVPGWEDGWPELAVHKAPEQAATASSDKSPAGTVAKAKNTKDSAKRDQDAAGRAAGVVAQRQGQASPQLPPPPKVDDGTDDYLHEGLQQPNKQGYKEGWKGSGPGHADIQSIQETAEITGKVVLLSRGGCGFLEKTKWAQRRGAIALIVGDNQKGGPLVQMFARGDVDNITIPSVFTSRTSAHLLSSLMQPGSFIEDILDENGHPVLKVQQPDKSRRNKKNKEAAPATSTSSAPAAKKSTTSKPKTPGTPAAARDDAASPSTADKSESASWLSRLFGWGTEKSAVSDRGTSPSSGRHDWVLVDEWSDEKDTVIKNGLSKANKNGGTDKKNGDKNRGDETGSEVNAAGASSAGDGFRIGVHDWRDPDLVGTPGQVPAASEADDKLAAGEGSAEAGSAGASTKPTGKKPGSGSANSITPGSGEYAPDVAADVRSPGATKPDGAPGSQGGLISKIFGDDDGADFVPDNADSPAAPIKTATPLPPPSPDDGSAPRHEGLWVTITPTSSGSPLFDTLLVLVVSPLITLTVVYALLVLRAKIRRRRWRAPKSVVERLPVRIYYQTVSPGHSPRLPSSPRTSSPTTPLLQGSSRPRPRSRTTTGVPEEAADLLLRVDSAQLQGGAAASSSRSPPVDGSSQWTKFMGRQSDCAVCLEEYVDGVSRVMSLPCGHEFHVECITPWLTTRRRTCPICKGDVVRSLARGAPSSSVPRYDPYQEDDSDYDDDVTDNHGAQASASGAGAWRPSSPDYGLEDVQRPLDPPAIPRVGVRRPSNGGWFQTFAHTLGGSAPQRPRPGHRRDPLDTEPEGGFMA</sequence>
<feature type="chain" id="PRO_5042890836" description="RING-type E3 ubiquitin transferase" evidence="13">
    <location>
        <begin position="24"/>
        <end position="918"/>
    </location>
</feature>
<feature type="domain" description="RING-type" evidence="14">
    <location>
        <begin position="757"/>
        <end position="800"/>
    </location>
</feature>
<evidence type="ECO:0000256" key="2">
    <source>
        <dbReference type="ARBA" id="ARBA00004167"/>
    </source>
</evidence>
<feature type="compositionally biased region" description="Basic and acidic residues" evidence="11">
    <location>
        <begin position="152"/>
        <end position="163"/>
    </location>
</feature>
<dbReference type="InterPro" id="IPR001841">
    <property type="entry name" value="Znf_RING"/>
</dbReference>
<feature type="compositionally biased region" description="Basic and acidic residues" evidence="11">
    <location>
        <begin position="187"/>
        <end position="197"/>
    </location>
</feature>
<evidence type="ECO:0000313" key="15">
    <source>
        <dbReference type="EMBL" id="KAK3944022.1"/>
    </source>
</evidence>
<dbReference type="EC" id="2.3.2.27" evidence="3"/>
<feature type="region of interest" description="Disordered" evidence="11">
    <location>
        <begin position="426"/>
        <end position="606"/>
    </location>
</feature>
<evidence type="ECO:0000256" key="3">
    <source>
        <dbReference type="ARBA" id="ARBA00012483"/>
    </source>
</evidence>
<feature type="region of interest" description="Disordered" evidence="11">
    <location>
        <begin position="321"/>
        <end position="382"/>
    </location>
</feature>
<dbReference type="InterPro" id="IPR051653">
    <property type="entry name" value="E3_ligase_sorting_rcpt"/>
</dbReference>
<organism evidence="15 16">
    <name type="scientific">Diplogelasinospora grovesii</name>
    <dbReference type="NCBI Taxonomy" id="303347"/>
    <lineage>
        <taxon>Eukaryota</taxon>
        <taxon>Fungi</taxon>
        <taxon>Dikarya</taxon>
        <taxon>Ascomycota</taxon>
        <taxon>Pezizomycotina</taxon>
        <taxon>Sordariomycetes</taxon>
        <taxon>Sordariomycetidae</taxon>
        <taxon>Sordariales</taxon>
        <taxon>Diplogelasinosporaceae</taxon>
        <taxon>Diplogelasinospora</taxon>
    </lineage>
</organism>
<evidence type="ECO:0000256" key="4">
    <source>
        <dbReference type="ARBA" id="ARBA00022692"/>
    </source>
</evidence>
<feature type="compositionally biased region" description="Basic and acidic residues" evidence="11">
    <location>
        <begin position="438"/>
        <end position="451"/>
    </location>
</feature>
<keyword evidence="7" id="KW-0862">Zinc</keyword>
<evidence type="ECO:0000256" key="7">
    <source>
        <dbReference type="ARBA" id="ARBA00022833"/>
    </source>
</evidence>
<dbReference type="EMBL" id="MU853762">
    <property type="protein sequence ID" value="KAK3944022.1"/>
    <property type="molecule type" value="Genomic_DNA"/>
</dbReference>
<evidence type="ECO:0000256" key="12">
    <source>
        <dbReference type="SAM" id="Phobius"/>
    </source>
</evidence>
<comment type="caution">
    <text evidence="15">The sequence shown here is derived from an EMBL/GenBank/DDBJ whole genome shotgun (WGS) entry which is preliminary data.</text>
</comment>
<dbReference type="Gene3D" id="3.30.40.10">
    <property type="entry name" value="Zinc/RING finger domain, C3HC4 (zinc finger)"/>
    <property type="match status" value="1"/>
</dbReference>
<keyword evidence="5" id="KW-0479">Metal-binding</keyword>
<accession>A0AAN6NHZ1</accession>
<feature type="region of interest" description="Disordered" evidence="11">
    <location>
        <begin position="675"/>
        <end position="710"/>
    </location>
</feature>
<evidence type="ECO:0000256" key="1">
    <source>
        <dbReference type="ARBA" id="ARBA00000900"/>
    </source>
</evidence>
<dbReference type="PANTHER" id="PTHR47168:SF1">
    <property type="entry name" value="OS02G0798600 PROTEIN"/>
    <property type="match status" value="1"/>
</dbReference>
<dbReference type="SUPFAM" id="SSF52025">
    <property type="entry name" value="PA domain"/>
    <property type="match status" value="1"/>
</dbReference>
<evidence type="ECO:0000256" key="5">
    <source>
        <dbReference type="ARBA" id="ARBA00022723"/>
    </source>
</evidence>
<feature type="compositionally biased region" description="Low complexity" evidence="11">
    <location>
        <begin position="838"/>
        <end position="848"/>
    </location>
</feature>
<evidence type="ECO:0000313" key="16">
    <source>
        <dbReference type="Proteomes" id="UP001303473"/>
    </source>
</evidence>
<feature type="transmembrane region" description="Helical" evidence="12">
    <location>
        <begin position="625"/>
        <end position="645"/>
    </location>
</feature>
<evidence type="ECO:0000256" key="8">
    <source>
        <dbReference type="ARBA" id="ARBA00022989"/>
    </source>
</evidence>
<evidence type="ECO:0000256" key="9">
    <source>
        <dbReference type="ARBA" id="ARBA00023136"/>
    </source>
</evidence>
<feature type="compositionally biased region" description="Low complexity" evidence="11">
    <location>
        <begin position="337"/>
        <end position="376"/>
    </location>
</feature>
<protein>
    <recommendedName>
        <fullName evidence="3">RING-type E3 ubiquitin transferase</fullName>
        <ecNumber evidence="3">2.3.2.27</ecNumber>
    </recommendedName>
</protein>
<keyword evidence="4 12" id="KW-0812">Transmembrane</keyword>
<dbReference type="InterPro" id="IPR013083">
    <property type="entry name" value="Znf_RING/FYVE/PHD"/>
</dbReference>
<dbReference type="FunFam" id="3.30.40.10:FF:000364">
    <property type="entry name" value="Protease-associated PA domain protein"/>
    <property type="match status" value="1"/>
</dbReference>
<evidence type="ECO:0000256" key="6">
    <source>
        <dbReference type="ARBA" id="ARBA00022771"/>
    </source>
</evidence>
<feature type="compositionally biased region" description="Low complexity" evidence="11">
    <location>
        <begin position="678"/>
        <end position="700"/>
    </location>
</feature>
<feature type="region of interest" description="Disordered" evidence="11">
    <location>
        <begin position="810"/>
        <end position="918"/>
    </location>
</feature>
<keyword evidence="8 12" id="KW-1133">Transmembrane helix</keyword>
<keyword evidence="13" id="KW-0732">Signal</keyword>
<name>A0AAN6NHZ1_9PEZI</name>
<dbReference type="PROSITE" id="PS50089">
    <property type="entry name" value="ZF_RING_2"/>
    <property type="match status" value="1"/>
</dbReference>
<dbReference type="GO" id="GO:0061630">
    <property type="term" value="F:ubiquitin protein ligase activity"/>
    <property type="evidence" value="ECO:0007669"/>
    <property type="project" value="UniProtKB-EC"/>
</dbReference>
<dbReference type="Pfam" id="PF13639">
    <property type="entry name" value="zf-RING_2"/>
    <property type="match status" value="1"/>
</dbReference>
<dbReference type="InterPro" id="IPR011016">
    <property type="entry name" value="Znf_RING-CH"/>
</dbReference>
<dbReference type="Pfam" id="PF02225">
    <property type="entry name" value="PA"/>
    <property type="match status" value="1"/>
</dbReference>
<evidence type="ECO:0000256" key="13">
    <source>
        <dbReference type="SAM" id="SignalP"/>
    </source>
</evidence>
<evidence type="ECO:0000259" key="14">
    <source>
        <dbReference type="PROSITE" id="PS50089"/>
    </source>
</evidence>
<dbReference type="AlphaFoldDB" id="A0AAN6NHZ1"/>
<dbReference type="InterPro" id="IPR003137">
    <property type="entry name" value="PA_domain"/>
</dbReference>
<feature type="compositionally biased region" description="Low complexity" evidence="11">
    <location>
        <begin position="499"/>
        <end position="512"/>
    </location>
</feature>
<dbReference type="InterPro" id="IPR046450">
    <property type="entry name" value="PA_dom_sf"/>
</dbReference>
<dbReference type="SMART" id="SM00744">
    <property type="entry name" value="RINGv"/>
    <property type="match status" value="1"/>
</dbReference>
<evidence type="ECO:0000256" key="10">
    <source>
        <dbReference type="PROSITE-ProRule" id="PRU00175"/>
    </source>
</evidence>
<feature type="signal peptide" evidence="13">
    <location>
        <begin position="1"/>
        <end position="23"/>
    </location>
</feature>
<dbReference type="PANTHER" id="PTHR47168">
    <property type="entry name" value="RING ZINC FINGER DOMAIN SUPERFAMILY PROTEIN-RELATED"/>
    <property type="match status" value="1"/>
</dbReference>
<dbReference type="CDD" id="cd04813">
    <property type="entry name" value="PA_1"/>
    <property type="match status" value="1"/>
</dbReference>
<proteinExistence type="predicted"/>
<feature type="compositionally biased region" description="Low complexity" evidence="11">
    <location>
        <begin position="164"/>
        <end position="178"/>
    </location>
</feature>
<dbReference type="SMART" id="SM00184">
    <property type="entry name" value="RING"/>
    <property type="match status" value="1"/>
</dbReference>
<gene>
    <name evidence="15" type="ORF">QBC46DRAFT_16290</name>
</gene>
<keyword evidence="6 10" id="KW-0863">Zinc-finger</keyword>
<dbReference type="SUPFAM" id="SSF57850">
    <property type="entry name" value="RING/U-box"/>
    <property type="match status" value="1"/>
</dbReference>
<feature type="compositionally biased region" description="Acidic residues" evidence="11">
    <location>
        <begin position="822"/>
        <end position="833"/>
    </location>
</feature>
<dbReference type="GO" id="GO:0008270">
    <property type="term" value="F:zinc ion binding"/>
    <property type="evidence" value="ECO:0007669"/>
    <property type="project" value="UniProtKB-KW"/>
</dbReference>
<dbReference type="Proteomes" id="UP001303473">
    <property type="component" value="Unassembled WGS sequence"/>
</dbReference>
<keyword evidence="9 12" id="KW-0472">Membrane</keyword>
<comment type="catalytic activity">
    <reaction evidence="1">
        <text>S-ubiquitinyl-[E2 ubiquitin-conjugating enzyme]-L-cysteine + [acceptor protein]-L-lysine = [E2 ubiquitin-conjugating enzyme]-L-cysteine + N(6)-ubiquitinyl-[acceptor protein]-L-lysine.</text>
        <dbReference type="EC" id="2.3.2.27"/>
    </reaction>
</comment>
<comment type="subcellular location">
    <subcellularLocation>
        <location evidence="2">Membrane</location>
        <topology evidence="2">Single-pass membrane protein</topology>
    </subcellularLocation>
</comment>
<dbReference type="CDD" id="cd16454">
    <property type="entry name" value="RING-H2_PA-TM-RING"/>
    <property type="match status" value="1"/>
</dbReference>
<dbReference type="Gene3D" id="3.50.30.30">
    <property type="match status" value="1"/>
</dbReference>
<reference evidence="16" key="1">
    <citation type="journal article" date="2023" name="Mol. Phylogenet. Evol.">
        <title>Genome-scale phylogeny and comparative genomics of the fungal order Sordariales.</title>
        <authorList>
            <person name="Hensen N."/>
            <person name="Bonometti L."/>
            <person name="Westerberg I."/>
            <person name="Brannstrom I.O."/>
            <person name="Guillou S."/>
            <person name="Cros-Aarteil S."/>
            <person name="Calhoun S."/>
            <person name="Haridas S."/>
            <person name="Kuo A."/>
            <person name="Mondo S."/>
            <person name="Pangilinan J."/>
            <person name="Riley R."/>
            <person name="LaButti K."/>
            <person name="Andreopoulos B."/>
            <person name="Lipzen A."/>
            <person name="Chen C."/>
            <person name="Yan M."/>
            <person name="Daum C."/>
            <person name="Ng V."/>
            <person name="Clum A."/>
            <person name="Steindorff A."/>
            <person name="Ohm R.A."/>
            <person name="Martin F."/>
            <person name="Silar P."/>
            <person name="Natvig D.O."/>
            <person name="Lalanne C."/>
            <person name="Gautier V."/>
            <person name="Ament-Velasquez S.L."/>
            <person name="Kruys A."/>
            <person name="Hutchinson M.I."/>
            <person name="Powell A.J."/>
            <person name="Barry K."/>
            <person name="Miller A.N."/>
            <person name="Grigoriev I.V."/>
            <person name="Debuchy R."/>
            <person name="Gladieux P."/>
            <person name="Hiltunen Thoren M."/>
            <person name="Johannesson H."/>
        </authorList>
    </citation>
    <scope>NUCLEOTIDE SEQUENCE [LARGE SCALE GENOMIC DNA]</scope>
    <source>
        <strain evidence="16">CBS 340.73</strain>
    </source>
</reference>
<evidence type="ECO:0000256" key="11">
    <source>
        <dbReference type="SAM" id="MobiDB-lite"/>
    </source>
</evidence>